<proteinExistence type="predicted"/>
<protein>
    <submittedName>
        <fullName evidence="2">Uncharacterized protein</fullName>
    </submittedName>
</protein>
<dbReference type="RefSeq" id="WP_188049228.1">
    <property type="nucleotide sequence ID" value="NZ_JALNUB010000001.1"/>
</dbReference>
<evidence type="ECO:0000313" key="3">
    <source>
        <dbReference type="Proteomes" id="UP001139260"/>
    </source>
</evidence>
<dbReference type="Proteomes" id="UP001139260">
    <property type="component" value="Unassembled WGS sequence"/>
</dbReference>
<reference evidence="2" key="1">
    <citation type="submission" date="2022-04" db="EMBL/GenBank/DDBJ databases">
        <title>Flavobacterium pygoscelis sp. nov. isolated from Chinstrap chick (Pygoscelis antarcticus).</title>
        <authorList>
            <person name="Irgang R."/>
            <person name="Poblete-Morales M."/>
            <person name="Avendano-Herrera R."/>
        </authorList>
    </citation>
    <scope>NUCLEOTIDE SEQUENCE</scope>
    <source>
        <strain evidence="2">I-SCBP12n</strain>
    </source>
</reference>
<dbReference type="EMBL" id="JALNUB010000001">
    <property type="protein sequence ID" value="MCK8140441.1"/>
    <property type="molecule type" value="Genomic_DNA"/>
</dbReference>
<name>A0A9X2BNL8_9FLAO</name>
<keyword evidence="3" id="KW-1185">Reference proteome</keyword>
<sequence length="145" mass="16475">MKSTNKLIKRVLQGIAIIAVLFVAILVFHIVTAKPAVYDSPNLQISRIDFKSNIDSVRAKEICADLRTIKGLTSDSIIVKRNVVVYFHNNKITNSQKVYDELMTKRPYEANQFVLPAGLANKEVCPIDQNSMTYKISQKINRFFN</sequence>
<feature type="transmembrane region" description="Helical" evidence="1">
    <location>
        <begin position="12"/>
        <end position="31"/>
    </location>
</feature>
<gene>
    <name evidence="2" type="ORF">MW871_00900</name>
</gene>
<evidence type="ECO:0000313" key="2">
    <source>
        <dbReference type="EMBL" id="MCK8140441.1"/>
    </source>
</evidence>
<organism evidence="2 3">
    <name type="scientific">Flavobacterium pygoscelis</name>
    <dbReference type="NCBI Taxonomy" id="2893176"/>
    <lineage>
        <taxon>Bacteria</taxon>
        <taxon>Pseudomonadati</taxon>
        <taxon>Bacteroidota</taxon>
        <taxon>Flavobacteriia</taxon>
        <taxon>Flavobacteriales</taxon>
        <taxon>Flavobacteriaceae</taxon>
        <taxon>Flavobacterium</taxon>
    </lineage>
</organism>
<dbReference type="AlphaFoldDB" id="A0A9X2BNL8"/>
<evidence type="ECO:0000256" key="1">
    <source>
        <dbReference type="SAM" id="Phobius"/>
    </source>
</evidence>
<keyword evidence="1" id="KW-0812">Transmembrane</keyword>
<accession>A0A9X2BNL8</accession>
<comment type="caution">
    <text evidence="2">The sequence shown here is derived from an EMBL/GenBank/DDBJ whole genome shotgun (WGS) entry which is preliminary data.</text>
</comment>
<keyword evidence="1" id="KW-0472">Membrane</keyword>
<keyword evidence="1" id="KW-1133">Transmembrane helix</keyword>